<evidence type="ECO:0000256" key="2">
    <source>
        <dbReference type="ARBA" id="ARBA00007986"/>
    </source>
</evidence>
<keyword evidence="6 11" id="KW-0812">Transmembrane</keyword>
<feature type="domain" description="Type II secretion system protein GspC N-terminal" evidence="12">
    <location>
        <begin position="26"/>
        <end position="168"/>
    </location>
</feature>
<reference evidence="13 14" key="1">
    <citation type="submission" date="2015-08" db="EMBL/GenBank/DDBJ databases">
        <title>Draft Genome Sequence of Pseudoalteromonas porphyrae UCD-SED14.</title>
        <authorList>
            <person name="Coil D.A."/>
            <person name="Jospin G."/>
            <person name="Lee R.D."/>
            <person name="Eisen J.A."/>
        </authorList>
    </citation>
    <scope>NUCLEOTIDE SEQUENCE [LARGE SCALE GENOMIC DNA]</scope>
    <source>
        <strain evidence="13 14">UCD-SED14</strain>
    </source>
</reference>
<evidence type="ECO:0000313" key="13">
    <source>
        <dbReference type="EMBL" id="KPH56733.1"/>
    </source>
</evidence>
<feature type="compositionally biased region" description="Acidic residues" evidence="10">
    <location>
        <begin position="186"/>
        <end position="196"/>
    </location>
</feature>
<evidence type="ECO:0000256" key="4">
    <source>
        <dbReference type="ARBA" id="ARBA00022475"/>
    </source>
</evidence>
<keyword evidence="9 11" id="KW-0472">Membrane</keyword>
<evidence type="ECO:0000256" key="9">
    <source>
        <dbReference type="ARBA" id="ARBA00023136"/>
    </source>
</evidence>
<evidence type="ECO:0000256" key="5">
    <source>
        <dbReference type="ARBA" id="ARBA00022519"/>
    </source>
</evidence>
<evidence type="ECO:0000256" key="7">
    <source>
        <dbReference type="ARBA" id="ARBA00022927"/>
    </source>
</evidence>
<evidence type="ECO:0000256" key="6">
    <source>
        <dbReference type="ARBA" id="ARBA00022692"/>
    </source>
</evidence>
<dbReference type="GO" id="GO:0015628">
    <property type="term" value="P:protein secretion by the type II secretion system"/>
    <property type="evidence" value="ECO:0007669"/>
    <property type="project" value="InterPro"/>
</dbReference>
<keyword evidence="7" id="KW-0653">Protein transport</keyword>
<feature type="region of interest" description="Disordered" evidence="10">
    <location>
        <begin position="185"/>
        <end position="210"/>
    </location>
</feature>
<keyword evidence="14" id="KW-1185">Reference proteome</keyword>
<name>A0A0N1EA96_9GAMM</name>
<protein>
    <submittedName>
        <fullName evidence="13">General secretion pathway protein GspC</fullName>
    </submittedName>
</protein>
<proteinExistence type="inferred from homology"/>
<comment type="similarity">
    <text evidence="2">Belongs to the GSP C family.</text>
</comment>
<keyword evidence="8 11" id="KW-1133">Transmembrane helix</keyword>
<dbReference type="InterPro" id="IPR001639">
    <property type="entry name" value="T2SS_protein-GspC"/>
</dbReference>
<dbReference type="Proteomes" id="UP000037848">
    <property type="component" value="Unassembled WGS sequence"/>
</dbReference>
<dbReference type="AlphaFoldDB" id="A0A0N1EA96"/>
<evidence type="ECO:0000256" key="3">
    <source>
        <dbReference type="ARBA" id="ARBA00022448"/>
    </source>
</evidence>
<evidence type="ECO:0000256" key="8">
    <source>
        <dbReference type="ARBA" id="ARBA00022989"/>
    </source>
</evidence>
<keyword evidence="3" id="KW-0813">Transport</keyword>
<accession>A0A0N1EA96</accession>
<evidence type="ECO:0000256" key="10">
    <source>
        <dbReference type="SAM" id="MobiDB-lite"/>
    </source>
</evidence>
<dbReference type="PATRIC" id="fig|187330.3.peg.2998"/>
<keyword evidence="5" id="KW-0997">Cell inner membrane</keyword>
<evidence type="ECO:0000256" key="11">
    <source>
        <dbReference type="SAM" id="Phobius"/>
    </source>
</evidence>
<dbReference type="RefSeq" id="WP_054206831.1">
    <property type="nucleotide sequence ID" value="NZ_LHPH01000035.1"/>
</dbReference>
<feature type="transmembrane region" description="Helical" evidence="11">
    <location>
        <begin position="20"/>
        <end position="44"/>
    </location>
</feature>
<dbReference type="Gene3D" id="2.30.42.10">
    <property type="match status" value="1"/>
</dbReference>
<dbReference type="Gene3D" id="2.30.30.830">
    <property type="match status" value="1"/>
</dbReference>
<keyword evidence="4" id="KW-1003">Cell membrane</keyword>
<evidence type="ECO:0000259" key="12">
    <source>
        <dbReference type="Pfam" id="PF11356"/>
    </source>
</evidence>
<dbReference type="InterPro" id="IPR036034">
    <property type="entry name" value="PDZ_sf"/>
</dbReference>
<dbReference type="InterPro" id="IPR024961">
    <property type="entry name" value="T2SS_GspC_N"/>
</dbReference>
<organism evidence="13 14">
    <name type="scientific">Pseudoalteromonas porphyrae</name>
    <dbReference type="NCBI Taxonomy" id="187330"/>
    <lineage>
        <taxon>Bacteria</taxon>
        <taxon>Pseudomonadati</taxon>
        <taxon>Pseudomonadota</taxon>
        <taxon>Gammaproteobacteria</taxon>
        <taxon>Alteromonadales</taxon>
        <taxon>Pseudoalteromonadaceae</taxon>
        <taxon>Pseudoalteromonas</taxon>
    </lineage>
</organism>
<dbReference type="Pfam" id="PF11356">
    <property type="entry name" value="T2SSC"/>
    <property type="match status" value="1"/>
</dbReference>
<dbReference type="GO" id="GO:0015627">
    <property type="term" value="C:type II protein secretion system complex"/>
    <property type="evidence" value="ECO:0007669"/>
    <property type="project" value="InterPro"/>
</dbReference>
<dbReference type="GO" id="GO:0005886">
    <property type="term" value="C:plasma membrane"/>
    <property type="evidence" value="ECO:0007669"/>
    <property type="project" value="UniProtKB-SubCell"/>
</dbReference>
<evidence type="ECO:0000256" key="1">
    <source>
        <dbReference type="ARBA" id="ARBA00004533"/>
    </source>
</evidence>
<dbReference type="OrthoDB" id="1491375at2"/>
<dbReference type="SUPFAM" id="SSF50156">
    <property type="entry name" value="PDZ domain-like"/>
    <property type="match status" value="1"/>
</dbReference>
<dbReference type="EMBL" id="LHPH01000035">
    <property type="protein sequence ID" value="KPH56733.1"/>
    <property type="molecule type" value="Genomic_DNA"/>
</dbReference>
<dbReference type="STRING" id="187330.AMS58_20320"/>
<dbReference type="NCBIfam" id="TIGR01713">
    <property type="entry name" value="typeII_sec_gspC"/>
    <property type="match status" value="1"/>
</dbReference>
<evidence type="ECO:0000313" key="14">
    <source>
        <dbReference type="Proteomes" id="UP000037848"/>
    </source>
</evidence>
<gene>
    <name evidence="13" type="ORF">ADS77_20350</name>
</gene>
<sequence>MEQQLQQLKHLVNKLPHAKLSWVVTLLAIVYIAFLLAKAFWLAWPEPTNLALPPSSMNAANNSSERVNSKSILEQNLFGKADVVLGKQPTKQAKVINNAPETRLSINLTGIVAVSNNDLTGLAVIESQGQQSTYLVDDVVKGTRAKLAQVLPDRVILDVSGRFETLMLDGLDFTKTVSMPVLAQREEDESELDEGPQMEGDRQIDATSNQEVKEAIIETREELLKDPGKLFDYIRVSQAMKDGELVGYRLSPGKDPVLFKQMGLQNNDLAVSINGYQLTDLKQAMSAINELRNSTDANITIERDGEQIDVQFSLQ</sequence>
<comment type="subcellular location">
    <subcellularLocation>
        <location evidence="1">Cell inner membrane</location>
    </subcellularLocation>
</comment>
<comment type="caution">
    <text evidence="13">The sequence shown here is derived from an EMBL/GenBank/DDBJ whole genome shotgun (WGS) entry which is preliminary data.</text>
</comment>